<dbReference type="EMBL" id="JDVG02000189">
    <property type="protein sequence ID" value="KFB73640.1"/>
    <property type="molecule type" value="Genomic_DNA"/>
</dbReference>
<accession>A0A080LZZ9</accession>
<reference evidence="1 2" key="1">
    <citation type="submission" date="2014-02" db="EMBL/GenBank/DDBJ databases">
        <title>Expanding our view of genomic diversity in Candidatus Accumulibacter clades.</title>
        <authorList>
            <person name="Skennerton C.T."/>
            <person name="Barr J.J."/>
            <person name="Slater F.R."/>
            <person name="Bond P.L."/>
            <person name="Tyson G.W."/>
        </authorList>
    </citation>
    <scope>NUCLEOTIDE SEQUENCE [LARGE SCALE GENOMIC DNA]</scope>
    <source>
        <strain evidence="2">BA-91</strain>
    </source>
</reference>
<name>A0A080LZZ9_9PROT</name>
<comment type="caution">
    <text evidence="1">The sequence shown here is derived from an EMBL/GenBank/DDBJ whole genome shotgun (WGS) entry which is preliminary data.</text>
</comment>
<evidence type="ECO:0000313" key="1">
    <source>
        <dbReference type="EMBL" id="KFB73640.1"/>
    </source>
</evidence>
<organism evidence="1 2">
    <name type="scientific">Candidatus Accumulibacter phosphatis</name>
    <dbReference type="NCBI Taxonomy" id="327160"/>
    <lineage>
        <taxon>Bacteria</taxon>
        <taxon>Pseudomonadati</taxon>
        <taxon>Pseudomonadota</taxon>
        <taxon>Betaproteobacteria</taxon>
        <taxon>Candidatus Accumulibacter</taxon>
    </lineage>
</organism>
<proteinExistence type="predicted"/>
<evidence type="ECO:0000313" key="2">
    <source>
        <dbReference type="Proteomes" id="UP000020077"/>
    </source>
</evidence>
<protein>
    <submittedName>
        <fullName evidence="1">Uncharacterized protein</fullName>
    </submittedName>
</protein>
<gene>
    <name evidence="1" type="ORF">AW09_001097</name>
</gene>
<dbReference type="AlphaFoldDB" id="A0A080LZZ9"/>
<sequence>MFPDGAFGRYLYKRGVLLKDAGKFFEGETEALIQHAKASAWKLSGVIAGACTCTGT</sequence>
<dbReference type="Proteomes" id="UP000020077">
    <property type="component" value="Unassembled WGS sequence"/>
</dbReference>